<feature type="DNA-binding region" description="H-T-H motif" evidence="4">
    <location>
        <begin position="36"/>
        <end position="55"/>
    </location>
</feature>
<evidence type="ECO:0000259" key="5">
    <source>
        <dbReference type="PROSITE" id="PS50977"/>
    </source>
</evidence>
<gene>
    <name evidence="6" type="ordered locus">Sked_10720</name>
</gene>
<keyword evidence="3" id="KW-0804">Transcription</keyword>
<evidence type="ECO:0000313" key="7">
    <source>
        <dbReference type="Proteomes" id="UP000000322"/>
    </source>
</evidence>
<dbReference type="EMBL" id="CP001819">
    <property type="protein sequence ID" value="ACZ21018.1"/>
    <property type="molecule type" value="Genomic_DNA"/>
</dbReference>
<dbReference type="eggNOG" id="COG1309">
    <property type="taxonomic scope" value="Bacteria"/>
</dbReference>
<dbReference type="AlphaFoldDB" id="D1BDF6"/>
<keyword evidence="7" id="KW-1185">Reference proteome</keyword>
<dbReference type="SUPFAM" id="SSF46689">
    <property type="entry name" value="Homeodomain-like"/>
    <property type="match status" value="1"/>
</dbReference>
<dbReference type="InterPro" id="IPR050109">
    <property type="entry name" value="HTH-type_TetR-like_transc_reg"/>
</dbReference>
<evidence type="ECO:0000256" key="4">
    <source>
        <dbReference type="PROSITE-ProRule" id="PRU00335"/>
    </source>
</evidence>
<dbReference type="Pfam" id="PF13305">
    <property type="entry name" value="TetR_C_33"/>
    <property type="match status" value="1"/>
</dbReference>
<sequence length="242" mass="26649">MTAQTTRREMQRMATELEIKSVARRQLAQDGVQDVTLRAIARDMGMTAPALYRYFPSLDDLVASMCEDFFEEITESIGAAIAAEGDDGGRAMHAAIRTFRTWAVEHRNEFALMFRHDTGTHADGDSTSRFAAVFFDLYLRLWSAQPFEAPELTDTSAATCSAIGRFAADCLGSPLSSADAPPPAALFVFARTWVRLYGVIGMEVVGQLAFMFDDVTPYFESELEDAATSLGIPYVPLERTTA</sequence>
<organism evidence="6 7">
    <name type="scientific">Sanguibacter keddieii (strain ATCC 51767 / DSM 10542 / NCFB 3025 / ST-74)</name>
    <dbReference type="NCBI Taxonomy" id="446469"/>
    <lineage>
        <taxon>Bacteria</taxon>
        <taxon>Bacillati</taxon>
        <taxon>Actinomycetota</taxon>
        <taxon>Actinomycetes</taxon>
        <taxon>Micrococcales</taxon>
        <taxon>Sanguibacteraceae</taxon>
        <taxon>Sanguibacter</taxon>
    </lineage>
</organism>
<dbReference type="Proteomes" id="UP000000322">
    <property type="component" value="Chromosome"/>
</dbReference>
<feature type="domain" description="HTH tetR-type" evidence="5">
    <location>
        <begin position="13"/>
        <end position="73"/>
    </location>
</feature>
<evidence type="ECO:0000256" key="2">
    <source>
        <dbReference type="ARBA" id="ARBA00023125"/>
    </source>
</evidence>
<dbReference type="PROSITE" id="PS50977">
    <property type="entry name" value="HTH_TETR_2"/>
    <property type="match status" value="1"/>
</dbReference>
<dbReference type="STRING" id="446469.Sked_10720"/>
<dbReference type="PANTHER" id="PTHR30055:SF243">
    <property type="entry name" value="HTH-TYPE TRANSCRIPTIONAL REGULATOR RV1816"/>
    <property type="match status" value="1"/>
</dbReference>
<keyword evidence="1" id="KW-0805">Transcription regulation</keyword>
<dbReference type="PANTHER" id="PTHR30055">
    <property type="entry name" value="HTH-TYPE TRANSCRIPTIONAL REGULATOR RUTR"/>
    <property type="match status" value="1"/>
</dbReference>
<dbReference type="OrthoDB" id="3210322at2"/>
<dbReference type="HOGENOM" id="CLU_069356_9_1_11"/>
<dbReference type="InterPro" id="IPR036271">
    <property type="entry name" value="Tet_transcr_reg_TetR-rel_C_sf"/>
</dbReference>
<dbReference type="Pfam" id="PF00440">
    <property type="entry name" value="TetR_N"/>
    <property type="match status" value="1"/>
</dbReference>
<dbReference type="SUPFAM" id="SSF48498">
    <property type="entry name" value="Tetracyclin repressor-like, C-terminal domain"/>
    <property type="match status" value="1"/>
</dbReference>
<dbReference type="InterPro" id="IPR009057">
    <property type="entry name" value="Homeodomain-like_sf"/>
</dbReference>
<proteinExistence type="predicted"/>
<keyword evidence="2 4" id="KW-0238">DNA-binding</keyword>
<evidence type="ECO:0000256" key="3">
    <source>
        <dbReference type="ARBA" id="ARBA00023163"/>
    </source>
</evidence>
<dbReference type="KEGG" id="ske:Sked_10720"/>
<reference evidence="6 7" key="1">
    <citation type="journal article" date="2009" name="Stand. Genomic Sci.">
        <title>Complete genome sequence of Sanguibacter keddieii type strain (ST-74).</title>
        <authorList>
            <person name="Ivanova N."/>
            <person name="Sikorski J."/>
            <person name="Sims D."/>
            <person name="Brettin T."/>
            <person name="Detter J.C."/>
            <person name="Han C."/>
            <person name="Lapidus A."/>
            <person name="Copeland A."/>
            <person name="Glavina Del Rio T."/>
            <person name="Nolan M."/>
            <person name="Chen F."/>
            <person name="Lucas S."/>
            <person name="Tice H."/>
            <person name="Cheng J.F."/>
            <person name="Bruce D."/>
            <person name="Goodwin L."/>
            <person name="Pitluck S."/>
            <person name="Pati A."/>
            <person name="Mavromatis K."/>
            <person name="Chen A."/>
            <person name="Palaniappan K."/>
            <person name="D'haeseleer P."/>
            <person name="Chain P."/>
            <person name="Bristow J."/>
            <person name="Eisen J.A."/>
            <person name="Markowitz V."/>
            <person name="Hugenholtz P."/>
            <person name="Goker M."/>
            <person name="Pukall R."/>
            <person name="Klenk H.P."/>
            <person name="Kyrpides N.C."/>
        </authorList>
    </citation>
    <scope>NUCLEOTIDE SEQUENCE [LARGE SCALE GENOMIC DNA]</scope>
    <source>
        <strain evidence="7">ATCC 51767 / DSM 10542 / NCFB 3025 / ST-74</strain>
    </source>
</reference>
<name>D1BDF6_SANKS</name>
<dbReference type="GO" id="GO:0003700">
    <property type="term" value="F:DNA-binding transcription factor activity"/>
    <property type="evidence" value="ECO:0007669"/>
    <property type="project" value="TreeGrafter"/>
</dbReference>
<dbReference type="RefSeq" id="WP_012866087.1">
    <property type="nucleotide sequence ID" value="NC_013521.1"/>
</dbReference>
<evidence type="ECO:0000256" key="1">
    <source>
        <dbReference type="ARBA" id="ARBA00023015"/>
    </source>
</evidence>
<dbReference type="Gene3D" id="1.10.357.10">
    <property type="entry name" value="Tetracycline Repressor, domain 2"/>
    <property type="match status" value="1"/>
</dbReference>
<accession>D1BDF6</accession>
<dbReference type="GO" id="GO:0000976">
    <property type="term" value="F:transcription cis-regulatory region binding"/>
    <property type="evidence" value="ECO:0007669"/>
    <property type="project" value="TreeGrafter"/>
</dbReference>
<dbReference type="InterPro" id="IPR025996">
    <property type="entry name" value="MT1864/Rv1816-like_C"/>
</dbReference>
<dbReference type="InterPro" id="IPR001647">
    <property type="entry name" value="HTH_TetR"/>
</dbReference>
<protein>
    <submittedName>
        <fullName evidence="6">Transcriptional regulator</fullName>
    </submittedName>
</protein>
<evidence type="ECO:0000313" key="6">
    <source>
        <dbReference type="EMBL" id="ACZ21018.1"/>
    </source>
</evidence>